<evidence type="ECO:0000313" key="2">
    <source>
        <dbReference type="Proteomes" id="UP000054266"/>
    </source>
</evidence>
<accession>A0A0D2CSG2</accession>
<sequence>MTGRALVRSSNDDVRSAVYAVLNFILCGRVSRGIVQHDQEEAGLRWNDKRDLMSRTRVGDSRKRKKRMARKSTLTCTFACQSRNTEVGHRQGSRCGNCVHVRSKVVFVHS</sequence>
<gene>
    <name evidence="1" type="ORF">PV04_04073</name>
</gene>
<proteinExistence type="predicted"/>
<dbReference type="EMBL" id="KN846958">
    <property type="protein sequence ID" value="KIW68106.1"/>
    <property type="molecule type" value="Genomic_DNA"/>
</dbReference>
<dbReference type="Proteomes" id="UP000054266">
    <property type="component" value="Unassembled WGS sequence"/>
</dbReference>
<dbReference type="AlphaFoldDB" id="A0A0D2CSG2"/>
<protein>
    <submittedName>
        <fullName evidence="1">Uncharacterized protein</fullName>
    </submittedName>
</protein>
<dbReference type="HOGENOM" id="CLU_2170757_0_0_1"/>
<name>A0A0D2CSG2_9EURO</name>
<reference evidence="1 2" key="1">
    <citation type="submission" date="2015-01" db="EMBL/GenBank/DDBJ databases">
        <title>The Genome Sequence of Capronia semiimmersa CBS27337.</title>
        <authorList>
            <consortium name="The Broad Institute Genomics Platform"/>
            <person name="Cuomo C."/>
            <person name="de Hoog S."/>
            <person name="Gorbushina A."/>
            <person name="Stielow B."/>
            <person name="Teixiera M."/>
            <person name="Abouelleil A."/>
            <person name="Chapman S.B."/>
            <person name="Priest M."/>
            <person name="Young S.K."/>
            <person name="Wortman J."/>
            <person name="Nusbaum C."/>
            <person name="Birren B."/>
        </authorList>
    </citation>
    <scope>NUCLEOTIDE SEQUENCE [LARGE SCALE GENOMIC DNA]</scope>
    <source>
        <strain evidence="1 2">CBS 27337</strain>
    </source>
</reference>
<keyword evidence="2" id="KW-1185">Reference proteome</keyword>
<evidence type="ECO:0000313" key="1">
    <source>
        <dbReference type="EMBL" id="KIW68106.1"/>
    </source>
</evidence>
<organism evidence="1 2">
    <name type="scientific">Phialophora macrospora</name>
    <dbReference type="NCBI Taxonomy" id="1851006"/>
    <lineage>
        <taxon>Eukaryota</taxon>
        <taxon>Fungi</taxon>
        <taxon>Dikarya</taxon>
        <taxon>Ascomycota</taxon>
        <taxon>Pezizomycotina</taxon>
        <taxon>Eurotiomycetes</taxon>
        <taxon>Chaetothyriomycetidae</taxon>
        <taxon>Chaetothyriales</taxon>
        <taxon>Herpotrichiellaceae</taxon>
        <taxon>Phialophora</taxon>
    </lineage>
</organism>